<dbReference type="RefSeq" id="WP_074292883.1">
    <property type="nucleotide sequence ID" value="NZ_FSHJ01000005.1"/>
</dbReference>
<reference evidence="1 2" key="1">
    <citation type="submission" date="2016-11" db="EMBL/GenBank/DDBJ databases">
        <authorList>
            <consortium name="Pathogen Informatics"/>
        </authorList>
    </citation>
    <scope>NUCLEOTIDE SEQUENCE [LARGE SCALE GENOMIC DNA]</scope>
    <source>
        <strain evidence="1 2">104</strain>
    </source>
</reference>
<proteinExistence type="predicted"/>
<dbReference type="Proteomes" id="UP000185210">
    <property type="component" value="Unassembled WGS sequence"/>
</dbReference>
<name>A0AB38D0K5_9MYCO</name>
<protein>
    <submittedName>
        <fullName evidence="1">Uncharacterized protein</fullName>
    </submittedName>
</protein>
<sequence length="67" mass="7590">MIAPSIGFNDKATKPLWSALSLDDVRELIRNDVAELNHYLELQAEDAALCADGNRQPNYRLRTYIKA</sequence>
<accession>A0AB38D0K5</accession>
<evidence type="ECO:0000313" key="1">
    <source>
        <dbReference type="EMBL" id="SIB16536.1"/>
    </source>
</evidence>
<evidence type="ECO:0000313" key="2">
    <source>
        <dbReference type="Proteomes" id="UP000185210"/>
    </source>
</evidence>
<gene>
    <name evidence="1" type="ORF">SAMEA2070301_03079</name>
</gene>
<organism evidence="1 2">
    <name type="scientific">Mycobacteroides abscessus subsp. abscessus</name>
    <dbReference type="NCBI Taxonomy" id="1185650"/>
    <lineage>
        <taxon>Bacteria</taxon>
        <taxon>Bacillati</taxon>
        <taxon>Actinomycetota</taxon>
        <taxon>Actinomycetes</taxon>
        <taxon>Mycobacteriales</taxon>
        <taxon>Mycobacteriaceae</taxon>
        <taxon>Mycobacteroides</taxon>
        <taxon>Mycobacteroides abscessus</taxon>
    </lineage>
</organism>
<dbReference type="AlphaFoldDB" id="A0AB38D0K5"/>
<dbReference type="EMBL" id="FSHM01000004">
    <property type="protein sequence ID" value="SIB16536.1"/>
    <property type="molecule type" value="Genomic_DNA"/>
</dbReference>
<comment type="caution">
    <text evidence="1">The sequence shown here is derived from an EMBL/GenBank/DDBJ whole genome shotgun (WGS) entry which is preliminary data.</text>
</comment>